<dbReference type="InterPro" id="IPR006140">
    <property type="entry name" value="D-isomer_DH_NAD-bd"/>
</dbReference>
<dbReference type="RefSeq" id="WP_163465831.1">
    <property type="nucleotide sequence ID" value="NZ_JAAAMG010000028.1"/>
</dbReference>
<feature type="domain" description="D-isomer specific 2-hydroxyacid dehydrogenase catalytic" evidence="5">
    <location>
        <begin position="8"/>
        <end position="310"/>
    </location>
</feature>
<dbReference type="InterPro" id="IPR036291">
    <property type="entry name" value="NAD(P)-bd_dom_sf"/>
</dbReference>
<keyword evidence="3" id="KW-0520">NAD</keyword>
<dbReference type="Pfam" id="PF02826">
    <property type="entry name" value="2-Hacid_dh_C"/>
    <property type="match status" value="1"/>
</dbReference>
<gene>
    <name evidence="7" type="ORF">GTK09_23435</name>
</gene>
<feature type="domain" description="D-isomer specific 2-hydroxyacid dehydrogenase NAD-binding" evidence="6">
    <location>
        <begin position="105"/>
        <end position="278"/>
    </location>
</feature>
<dbReference type="Gene3D" id="3.40.50.720">
    <property type="entry name" value="NAD(P)-binding Rossmann-like Domain"/>
    <property type="match status" value="2"/>
</dbReference>
<dbReference type="EMBL" id="JAAAMG010000028">
    <property type="protein sequence ID" value="NDW07373.1"/>
    <property type="molecule type" value="Genomic_DNA"/>
</dbReference>
<evidence type="ECO:0000313" key="8">
    <source>
        <dbReference type="Proteomes" id="UP000469011"/>
    </source>
</evidence>
<reference evidence="7 8" key="1">
    <citation type="submission" date="2020-01" db="EMBL/GenBank/DDBJ databases">
        <title>Jiella pacifica sp. nov.</title>
        <authorList>
            <person name="Xue Z."/>
            <person name="Zhu S."/>
            <person name="Chen J."/>
            <person name="Yang J."/>
        </authorList>
    </citation>
    <scope>NUCLEOTIDE SEQUENCE [LARGE SCALE GENOMIC DNA]</scope>
    <source>
        <strain evidence="7 8">40Bstr34</strain>
    </source>
</reference>
<evidence type="ECO:0000256" key="1">
    <source>
        <dbReference type="ARBA" id="ARBA00005854"/>
    </source>
</evidence>
<comment type="similarity">
    <text evidence="1 4">Belongs to the D-isomer specific 2-hydroxyacid dehydrogenase family.</text>
</comment>
<proteinExistence type="inferred from homology"/>
<dbReference type="GO" id="GO:0051287">
    <property type="term" value="F:NAD binding"/>
    <property type="evidence" value="ECO:0007669"/>
    <property type="project" value="InterPro"/>
</dbReference>
<keyword evidence="2 4" id="KW-0560">Oxidoreductase</keyword>
<protein>
    <submittedName>
        <fullName evidence="7">Hydroxyacid dehydrogenase</fullName>
    </submittedName>
</protein>
<evidence type="ECO:0000259" key="6">
    <source>
        <dbReference type="Pfam" id="PF02826"/>
    </source>
</evidence>
<keyword evidence="8" id="KW-1185">Reference proteome</keyword>
<comment type="caution">
    <text evidence="7">The sequence shown here is derived from an EMBL/GenBank/DDBJ whole genome shotgun (WGS) entry which is preliminary data.</text>
</comment>
<dbReference type="AlphaFoldDB" id="A0A6N9T7L8"/>
<dbReference type="InterPro" id="IPR029753">
    <property type="entry name" value="D-isomer_DH_CS"/>
</dbReference>
<dbReference type="GO" id="GO:0016616">
    <property type="term" value="F:oxidoreductase activity, acting on the CH-OH group of donors, NAD or NADP as acceptor"/>
    <property type="evidence" value="ECO:0007669"/>
    <property type="project" value="InterPro"/>
</dbReference>
<organism evidence="7 8">
    <name type="scientific">Jiella pacifica</name>
    <dbReference type="NCBI Taxonomy" id="2696469"/>
    <lineage>
        <taxon>Bacteria</taxon>
        <taxon>Pseudomonadati</taxon>
        <taxon>Pseudomonadota</taxon>
        <taxon>Alphaproteobacteria</taxon>
        <taxon>Hyphomicrobiales</taxon>
        <taxon>Aurantimonadaceae</taxon>
        <taxon>Jiella</taxon>
    </lineage>
</organism>
<evidence type="ECO:0000256" key="3">
    <source>
        <dbReference type="ARBA" id="ARBA00023027"/>
    </source>
</evidence>
<dbReference type="Pfam" id="PF00389">
    <property type="entry name" value="2-Hacid_dh"/>
    <property type="match status" value="1"/>
</dbReference>
<dbReference type="SUPFAM" id="SSF52283">
    <property type="entry name" value="Formate/glycerate dehydrogenase catalytic domain-like"/>
    <property type="match status" value="1"/>
</dbReference>
<name>A0A6N9T7L8_9HYPH</name>
<sequence>MTRRFKIVSTDPLHPQAEATLREAHDYRSGGDGTSLHDLVADADALIVRRKLPDDIFDHAPKLLACVRHGVGLDFVPVEAATSRGIPVANLLDANKQSVVEYVVATALMLARGLAGIDRALKSEGWNARNGYDGGFELFGKTLGVVGCGRIGRGVADAMQAAFAMTVVGHAARPFEHDFVVSISLEDLFARADIVTLHLPSTPQTRGLIGSALFERMKPGAILINAARGDVVDDRALLAGLEAGRPSAAAIDVFEPEPAPRDHPLLRYDRVFATPHIAGLSRESAIRMSTQAVTETLKVLHGEKPTSLINPAVWETHIARLNGA</sequence>
<accession>A0A6N9T7L8</accession>
<dbReference type="CDD" id="cd12173">
    <property type="entry name" value="PGDH_4"/>
    <property type="match status" value="1"/>
</dbReference>
<evidence type="ECO:0000256" key="4">
    <source>
        <dbReference type="RuleBase" id="RU003719"/>
    </source>
</evidence>
<dbReference type="InterPro" id="IPR050857">
    <property type="entry name" value="D-2-hydroxyacid_DH"/>
</dbReference>
<dbReference type="PROSITE" id="PS00671">
    <property type="entry name" value="D_2_HYDROXYACID_DH_3"/>
    <property type="match status" value="1"/>
</dbReference>
<dbReference type="Proteomes" id="UP000469011">
    <property type="component" value="Unassembled WGS sequence"/>
</dbReference>
<dbReference type="SUPFAM" id="SSF51735">
    <property type="entry name" value="NAD(P)-binding Rossmann-fold domains"/>
    <property type="match status" value="1"/>
</dbReference>
<evidence type="ECO:0000259" key="5">
    <source>
        <dbReference type="Pfam" id="PF00389"/>
    </source>
</evidence>
<evidence type="ECO:0000313" key="7">
    <source>
        <dbReference type="EMBL" id="NDW07373.1"/>
    </source>
</evidence>
<dbReference type="PANTHER" id="PTHR42789">
    <property type="entry name" value="D-ISOMER SPECIFIC 2-HYDROXYACID DEHYDROGENASE FAMILY PROTEIN (AFU_ORTHOLOGUE AFUA_6G10090)"/>
    <property type="match status" value="1"/>
</dbReference>
<evidence type="ECO:0000256" key="2">
    <source>
        <dbReference type="ARBA" id="ARBA00023002"/>
    </source>
</evidence>
<dbReference type="PANTHER" id="PTHR42789:SF1">
    <property type="entry name" value="D-ISOMER SPECIFIC 2-HYDROXYACID DEHYDROGENASE FAMILY PROTEIN (AFU_ORTHOLOGUE AFUA_6G10090)"/>
    <property type="match status" value="1"/>
</dbReference>
<dbReference type="PROSITE" id="PS00670">
    <property type="entry name" value="D_2_HYDROXYACID_DH_2"/>
    <property type="match status" value="1"/>
</dbReference>
<dbReference type="InterPro" id="IPR006139">
    <property type="entry name" value="D-isomer_2_OHA_DH_cat_dom"/>
</dbReference>